<dbReference type="AlphaFoldDB" id="A0A075MS71"/>
<protein>
    <submittedName>
        <fullName evidence="2">Uncharacterized protein</fullName>
    </submittedName>
</protein>
<dbReference type="EMBL" id="CP007174">
    <property type="protein sequence ID" value="AIF84396.1"/>
    <property type="molecule type" value="Genomic_DNA"/>
</dbReference>
<evidence type="ECO:0000256" key="1">
    <source>
        <dbReference type="SAM" id="MobiDB-lite"/>
    </source>
</evidence>
<reference evidence="2 3" key="1">
    <citation type="journal article" date="2014" name="PLoS ONE">
        <title>Genome Sequence of Candidatus Nitrososphaera evergladensis from Group I.1b Enriched from Everglades Soil Reveals Novel Genomic Features of the Ammonia-Oxidizing Archaea.</title>
        <authorList>
            <person name="Zhalnina K.V."/>
            <person name="Dias R."/>
            <person name="Leonard M.T."/>
            <person name="Dorr de Quadros P."/>
            <person name="Camargo F.A."/>
            <person name="Drew J.C."/>
            <person name="Farmerie W.G."/>
            <person name="Daroub S.H."/>
            <person name="Triplett E.W."/>
        </authorList>
    </citation>
    <scope>NUCLEOTIDE SEQUENCE [LARGE SCALE GENOMIC DNA]</scope>
    <source>
        <strain evidence="2 3">SR1</strain>
    </source>
</reference>
<proteinExistence type="predicted"/>
<dbReference type="HOGENOM" id="CLU_2730144_0_0_2"/>
<name>A0A075MS71_9ARCH</name>
<keyword evidence="3" id="KW-1185">Reference proteome</keyword>
<dbReference type="KEGG" id="nev:NTE_02344"/>
<organism evidence="2 3">
    <name type="scientific">Candidatus Nitrososphaera evergladensis SR1</name>
    <dbReference type="NCBI Taxonomy" id="1459636"/>
    <lineage>
        <taxon>Archaea</taxon>
        <taxon>Nitrososphaerota</taxon>
        <taxon>Nitrososphaeria</taxon>
        <taxon>Nitrososphaerales</taxon>
        <taxon>Nitrososphaeraceae</taxon>
        <taxon>Nitrososphaera</taxon>
    </lineage>
</organism>
<dbReference type="Proteomes" id="UP000028194">
    <property type="component" value="Chromosome"/>
</dbReference>
<accession>A0A075MS71</accession>
<feature type="region of interest" description="Disordered" evidence="1">
    <location>
        <begin position="52"/>
        <end position="71"/>
    </location>
</feature>
<feature type="compositionally biased region" description="Basic residues" evidence="1">
    <location>
        <begin position="53"/>
        <end position="62"/>
    </location>
</feature>
<evidence type="ECO:0000313" key="3">
    <source>
        <dbReference type="Proteomes" id="UP000028194"/>
    </source>
</evidence>
<evidence type="ECO:0000313" key="2">
    <source>
        <dbReference type="EMBL" id="AIF84396.1"/>
    </source>
</evidence>
<dbReference type="STRING" id="1459636.NTE_02344"/>
<gene>
    <name evidence="2" type="ORF">NTE_02344</name>
</gene>
<sequence>MQVIFARSAGGLSRARFDILGHINASAYRINVSEMVVVGSNKRTITRITNNSKKMRHNRTPHMLKEGRRTS</sequence>